<reference evidence="3" key="1">
    <citation type="journal article" date="2019" name="Int. J. Syst. Evol. Microbiol.">
        <title>The Global Catalogue of Microorganisms (GCM) 10K type strain sequencing project: providing services to taxonomists for standard genome sequencing and annotation.</title>
        <authorList>
            <consortium name="The Broad Institute Genomics Platform"/>
            <consortium name="The Broad Institute Genome Sequencing Center for Infectious Disease"/>
            <person name="Wu L."/>
            <person name="Ma J."/>
        </authorList>
    </citation>
    <scope>NUCLEOTIDE SEQUENCE [LARGE SCALE GENOMIC DNA]</scope>
    <source>
        <strain evidence="3">JCM 19015</strain>
    </source>
</reference>
<gene>
    <name evidence="2" type="ORF">GCM10025783_12420</name>
</gene>
<dbReference type="Pfam" id="PF25872">
    <property type="entry name" value="HTH_77"/>
    <property type="match status" value="1"/>
</dbReference>
<dbReference type="SUPFAM" id="SSF48452">
    <property type="entry name" value="TPR-like"/>
    <property type="match status" value="1"/>
</dbReference>
<dbReference type="Proteomes" id="UP001500121">
    <property type="component" value="Unassembled WGS sequence"/>
</dbReference>
<dbReference type="EMBL" id="BAABLP010000002">
    <property type="protein sequence ID" value="GAA4742551.1"/>
    <property type="molecule type" value="Genomic_DNA"/>
</dbReference>
<dbReference type="InterPro" id="IPR027417">
    <property type="entry name" value="P-loop_NTPase"/>
</dbReference>
<dbReference type="SMART" id="SM01043">
    <property type="entry name" value="BTAD"/>
    <property type="match status" value="1"/>
</dbReference>
<keyword evidence="3" id="KW-1185">Reference proteome</keyword>
<protein>
    <submittedName>
        <fullName evidence="2">BTAD domain-containing putative transcriptional regulator</fullName>
    </submittedName>
</protein>
<sequence>MTDRPIVRVLGPVRFPDGGGALIAPAGAMPRRLLVALALAGPEGRGVAGLTEDLWPDEPPRNPRGAIQMLVSRLRAVAAEGLLASTPTGYRVSGSDLEAAERADAAAAAAALALWTGDAGSDLEADALADDLVARAERARLRLLRLEAQRLLDERRGDEAVPLLERVVDGAPLDGDAVLRLMRAQAEGGRVDAALAAFAAHRERLADALGADPDPALVRLNAELLRAQAAPTAADLVGVRAATTPLLGRQDDLERLTATVPTHRLTSIVGTGGLGKTRLAHESALRLADRFERIVFTELAGAPDAEGVELVVGTAVGARGTRTRRLADPLPADLGTRTREALAARRTLLVLDNCEHVVDAAAQLAVDLLAAVPDLTVLATSRVPLLVPGEAVVAPQPLPADGSAADLFVERARAARPGVPLDPALVERVCARLDGLPLAIELAAARLRSMTLPELDRRLEDRFAVLVGGDRTAPDRHRTLLAVIEWSRRLLSPAAAAALSALAVFPDGFTAAGADLLLGRDASAELTELVDQSLLAFTEQGPGRARYRMLETVREYGLRDLAERGALEQARTALDAWAVAFARGVAPGLLGGRDPAATRTVTEEEETLLAVLRSGGAGREPVLVAVAGLLMENWMYRGEFEPLAAILPELLGAAALRPRTGQEQEDALKALTIAASVAQITGSPAVLRALALLRRATRRGAPATGFWGVFATSLVLAPSLAAGTAAIDALADSPDPLSATFARLMRAQLEENRGLAEAAIADLAAADALAARNGFHWVRFLARTSIASLRSQQGRHEEALATAERVRAEIVALDLDTELRQLDWLIGANRAALGDLDAAEALFGAMAGATGRAGAAEERDNRAIAEAGLAEVATARGDRAAALPRWETALATARRASPPWRVLVDASALAARVRLGVPAADLAEPYRRLRVLLIVVLRLGPLGFDAPVLGAGMLGLAAVLRRTAPEAADGLLGAALAFGARRDMASLDLVAAEWVGPPPPVEVATGQALALLRSPAVRQRG</sequence>
<organism evidence="2 3">
    <name type="scientific">Amnibacterium soli</name>
    <dbReference type="NCBI Taxonomy" id="1282736"/>
    <lineage>
        <taxon>Bacteria</taxon>
        <taxon>Bacillati</taxon>
        <taxon>Actinomycetota</taxon>
        <taxon>Actinomycetes</taxon>
        <taxon>Micrococcales</taxon>
        <taxon>Microbacteriaceae</taxon>
        <taxon>Amnibacterium</taxon>
    </lineage>
</organism>
<dbReference type="Gene3D" id="3.40.50.300">
    <property type="entry name" value="P-loop containing nucleotide triphosphate hydrolases"/>
    <property type="match status" value="1"/>
</dbReference>
<dbReference type="PANTHER" id="PTHR47691:SF3">
    <property type="entry name" value="HTH-TYPE TRANSCRIPTIONAL REGULATOR RV0890C-RELATED"/>
    <property type="match status" value="1"/>
</dbReference>
<proteinExistence type="predicted"/>
<dbReference type="RefSeq" id="WP_345480166.1">
    <property type="nucleotide sequence ID" value="NZ_BAABLP010000002.1"/>
</dbReference>
<evidence type="ECO:0000259" key="1">
    <source>
        <dbReference type="SMART" id="SM01043"/>
    </source>
</evidence>
<dbReference type="Gene3D" id="1.25.40.10">
    <property type="entry name" value="Tetratricopeptide repeat domain"/>
    <property type="match status" value="2"/>
</dbReference>
<dbReference type="InterPro" id="IPR011990">
    <property type="entry name" value="TPR-like_helical_dom_sf"/>
</dbReference>
<comment type="caution">
    <text evidence="2">The sequence shown here is derived from an EMBL/GenBank/DDBJ whole genome shotgun (WGS) entry which is preliminary data.</text>
</comment>
<accession>A0ABP8Z0P1</accession>
<dbReference type="PANTHER" id="PTHR47691">
    <property type="entry name" value="REGULATOR-RELATED"/>
    <property type="match status" value="1"/>
</dbReference>
<name>A0ABP8Z0P1_9MICO</name>
<dbReference type="InterPro" id="IPR005158">
    <property type="entry name" value="BTAD"/>
</dbReference>
<feature type="domain" description="Bacterial transcriptional activator" evidence="1">
    <location>
        <begin position="95"/>
        <end position="225"/>
    </location>
</feature>
<evidence type="ECO:0000313" key="3">
    <source>
        <dbReference type="Proteomes" id="UP001500121"/>
    </source>
</evidence>
<evidence type="ECO:0000313" key="2">
    <source>
        <dbReference type="EMBL" id="GAA4742551.1"/>
    </source>
</evidence>
<dbReference type="Pfam" id="PF03704">
    <property type="entry name" value="BTAD"/>
    <property type="match status" value="1"/>
</dbReference>
<dbReference type="InterPro" id="IPR058852">
    <property type="entry name" value="HTH_77"/>
</dbReference>
<dbReference type="PRINTS" id="PR00364">
    <property type="entry name" value="DISEASERSIST"/>
</dbReference>
<dbReference type="SUPFAM" id="SSF52540">
    <property type="entry name" value="P-loop containing nucleoside triphosphate hydrolases"/>
    <property type="match status" value="1"/>
</dbReference>